<dbReference type="KEGG" id="mcal:110286169"/>
<evidence type="ECO:0000256" key="6">
    <source>
        <dbReference type="ARBA" id="ARBA00022989"/>
    </source>
</evidence>
<organism evidence="10 11">
    <name type="scientific">Mus caroli</name>
    <name type="common">Ryukyu mouse</name>
    <name type="synonym">Ricefield mouse</name>
    <dbReference type="NCBI Taxonomy" id="10089"/>
    <lineage>
        <taxon>Eukaryota</taxon>
        <taxon>Metazoa</taxon>
        <taxon>Chordata</taxon>
        <taxon>Craniata</taxon>
        <taxon>Vertebrata</taxon>
        <taxon>Euteleostomi</taxon>
        <taxon>Mammalia</taxon>
        <taxon>Eutheria</taxon>
        <taxon>Euarchontoglires</taxon>
        <taxon>Glires</taxon>
        <taxon>Rodentia</taxon>
        <taxon>Myomorpha</taxon>
        <taxon>Muroidea</taxon>
        <taxon>Muridae</taxon>
        <taxon>Murinae</taxon>
        <taxon>Mus</taxon>
        <taxon>Mus</taxon>
    </lineage>
</organism>
<evidence type="ECO:0000256" key="4">
    <source>
        <dbReference type="ARBA" id="ARBA00022787"/>
    </source>
</evidence>
<dbReference type="GO" id="GO:0015031">
    <property type="term" value="P:protein transport"/>
    <property type="evidence" value="ECO:0007669"/>
    <property type="project" value="UniProtKB-KW"/>
</dbReference>
<keyword evidence="4" id="KW-1000">Mitochondrion outer membrane</keyword>
<evidence type="ECO:0000256" key="2">
    <source>
        <dbReference type="ARBA" id="ARBA00022448"/>
    </source>
</evidence>
<name>A0A6P5P3I6_MUSCR</name>
<keyword evidence="7" id="KW-0496">Mitochondrion</keyword>
<accession>A0A6P5P3I6</accession>
<dbReference type="GO" id="GO:0006626">
    <property type="term" value="P:protein targeting to mitochondrion"/>
    <property type="evidence" value="ECO:0007669"/>
    <property type="project" value="UniProtKB-ARBA"/>
</dbReference>
<evidence type="ECO:0000256" key="8">
    <source>
        <dbReference type="ARBA" id="ARBA00023136"/>
    </source>
</evidence>
<evidence type="ECO:0000256" key="3">
    <source>
        <dbReference type="ARBA" id="ARBA00022692"/>
    </source>
</evidence>
<sequence length="51" mass="6077">MFRIESLAPELDPEEMKQKMHEDVVFLIQKFLIYVAPLRVTPYILKKLDSI</sequence>
<keyword evidence="6" id="KW-1133">Transmembrane helix</keyword>
<comment type="subcellular location">
    <subcellularLocation>
        <location evidence="1">Mitochondrion outer membrane</location>
        <topology evidence="1">Single-pass membrane protein</topology>
    </subcellularLocation>
</comment>
<evidence type="ECO:0000256" key="1">
    <source>
        <dbReference type="ARBA" id="ARBA00004572"/>
    </source>
</evidence>
<dbReference type="GeneID" id="110286169"/>
<dbReference type="Pfam" id="PF10642">
    <property type="entry name" value="Tom5"/>
    <property type="match status" value="1"/>
</dbReference>
<evidence type="ECO:0000256" key="5">
    <source>
        <dbReference type="ARBA" id="ARBA00022927"/>
    </source>
</evidence>
<evidence type="ECO:0000313" key="11">
    <source>
        <dbReference type="RefSeq" id="XP_021008297.1"/>
    </source>
</evidence>
<evidence type="ECO:0000256" key="9">
    <source>
        <dbReference type="ARBA" id="ARBA00025716"/>
    </source>
</evidence>
<dbReference type="Proteomes" id="UP000515126">
    <property type="component" value="Chromosome X"/>
</dbReference>
<dbReference type="AlphaFoldDB" id="A0A6P5P3I6"/>
<keyword evidence="8" id="KW-0472">Membrane</keyword>
<gene>
    <name evidence="11" type="primary">LOC110286169</name>
</gene>
<reference evidence="11" key="1">
    <citation type="submission" date="2025-08" db="UniProtKB">
        <authorList>
            <consortium name="RefSeq"/>
        </authorList>
    </citation>
    <scope>IDENTIFICATION</scope>
</reference>
<dbReference type="RefSeq" id="XP_021008297.1">
    <property type="nucleotide sequence ID" value="XM_021152638.1"/>
</dbReference>
<keyword evidence="5" id="KW-0653">Protein transport</keyword>
<comment type="similarity">
    <text evidence="9">Belongs to the Tom5 family.</text>
</comment>
<keyword evidence="3" id="KW-0812">Transmembrane</keyword>
<dbReference type="InterPro" id="IPR029179">
    <property type="entry name" value="TOMM5_metazoa"/>
</dbReference>
<evidence type="ECO:0000256" key="7">
    <source>
        <dbReference type="ARBA" id="ARBA00023128"/>
    </source>
</evidence>
<dbReference type="PANTHER" id="PTHR28436">
    <property type="entry name" value="MITOCHONDRIAL IMPORT RECEPTOR SUBUNIT TOM5 HOMOLOG"/>
    <property type="match status" value="1"/>
</dbReference>
<dbReference type="GO" id="GO:0005742">
    <property type="term" value="C:mitochondrial outer membrane translocase complex"/>
    <property type="evidence" value="ECO:0007669"/>
    <property type="project" value="InterPro"/>
</dbReference>
<protein>
    <submittedName>
        <fullName evidence="11">Mitochondrial import receptor subunit TOM5 homolog</fullName>
    </submittedName>
</protein>
<dbReference type="PANTHER" id="PTHR28436:SF1">
    <property type="entry name" value="MITOCHONDRIAL IMPORT RECEPTOR SUBUNIT TOM5 HOMOLOG"/>
    <property type="match status" value="1"/>
</dbReference>
<keyword evidence="2" id="KW-0813">Transport</keyword>
<dbReference type="InterPro" id="IPR019603">
    <property type="entry name" value="Tom5"/>
</dbReference>
<keyword evidence="10" id="KW-1185">Reference proteome</keyword>
<keyword evidence="11" id="KW-0675">Receptor</keyword>
<proteinExistence type="inferred from homology"/>
<evidence type="ECO:0000313" key="10">
    <source>
        <dbReference type="Proteomes" id="UP000515126"/>
    </source>
</evidence>